<feature type="transmembrane region" description="Helical" evidence="1">
    <location>
        <begin position="38"/>
        <end position="58"/>
    </location>
</feature>
<sequence>MSTGTQGANLVVIHNGEVSAHSPGPGTSPSNGRIRAEIVIVLGLSLGMSALYAIVNIVNRATRDIPLSQQTASINVSRDQREVFDLIYQVLGIAAALVPVALVIFLLWRPERPHLARLGIDGRRPWQDTRDGIGLAALIGIPGLFVYLGGRELGLTVTVVPTDLGAYWWTVPVLLLAALRAGILEEVIAVGYLFARLRELGWGPWSIILTSALLRGAYHFYQGVGAFFGNVAMGIIFGWLYQRYGRLMPLVIAHAALDAVIFVGYPWAAATFPGVFGVPE</sequence>
<gene>
    <name evidence="3" type="ORF">EV141_0743</name>
</gene>
<keyword evidence="4" id="KW-1185">Reference proteome</keyword>
<feature type="transmembrane region" description="Helical" evidence="1">
    <location>
        <begin position="168"/>
        <end position="195"/>
    </location>
</feature>
<dbReference type="InterPro" id="IPR003675">
    <property type="entry name" value="Rce1/LyrA-like_dom"/>
</dbReference>
<dbReference type="Pfam" id="PF02517">
    <property type="entry name" value="Rce1-like"/>
    <property type="match status" value="1"/>
</dbReference>
<dbReference type="GO" id="GO:0080120">
    <property type="term" value="P:CAAX-box protein maturation"/>
    <property type="evidence" value="ECO:0007669"/>
    <property type="project" value="UniProtKB-ARBA"/>
</dbReference>
<dbReference type="OrthoDB" id="4453618at2"/>
<evidence type="ECO:0000259" key="2">
    <source>
        <dbReference type="Pfam" id="PF02517"/>
    </source>
</evidence>
<protein>
    <submittedName>
        <fullName evidence="3">Membrane protease YdiL (CAAX protease family)</fullName>
    </submittedName>
</protein>
<dbReference type="GO" id="GO:0006508">
    <property type="term" value="P:proteolysis"/>
    <property type="evidence" value="ECO:0007669"/>
    <property type="project" value="UniProtKB-KW"/>
</dbReference>
<dbReference type="EMBL" id="SGWW01000001">
    <property type="protein sequence ID" value="RZS59514.1"/>
    <property type="molecule type" value="Genomic_DNA"/>
</dbReference>
<dbReference type="Proteomes" id="UP000293519">
    <property type="component" value="Unassembled WGS sequence"/>
</dbReference>
<name>A0A4Q7LXI1_9MICO</name>
<feature type="transmembrane region" description="Helical" evidence="1">
    <location>
        <begin position="129"/>
        <end position="148"/>
    </location>
</feature>
<keyword evidence="1" id="KW-0812">Transmembrane</keyword>
<feature type="transmembrane region" description="Helical" evidence="1">
    <location>
        <begin position="202"/>
        <end position="218"/>
    </location>
</feature>
<feature type="transmembrane region" description="Helical" evidence="1">
    <location>
        <begin position="86"/>
        <end position="108"/>
    </location>
</feature>
<evidence type="ECO:0000313" key="4">
    <source>
        <dbReference type="Proteomes" id="UP000293519"/>
    </source>
</evidence>
<dbReference type="GO" id="GO:0004175">
    <property type="term" value="F:endopeptidase activity"/>
    <property type="evidence" value="ECO:0007669"/>
    <property type="project" value="UniProtKB-ARBA"/>
</dbReference>
<feature type="transmembrane region" description="Helical" evidence="1">
    <location>
        <begin position="248"/>
        <end position="268"/>
    </location>
</feature>
<comment type="caution">
    <text evidence="3">The sequence shown here is derived from an EMBL/GenBank/DDBJ whole genome shotgun (WGS) entry which is preliminary data.</text>
</comment>
<keyword evidence="3" id="KW-0645">Protease</keyword>
<evidence type="ECO:0000256" key="1">
    <source>
        <dbReference type="SAM" id="Phobius"/>
    </source>
</evidence>
<dbReference type="AlphaFoldDB" id="A0A4Q7LXI1"/>
<reference evidence="3 4" key="1">
    <citation type="journal article" date="2015" name="Stand. Genomic Sci.">
        <title>Genomic Encyclopedia of Bacterial and Archaeal Type Strains, Phase III: the genomes of soil and plant-associated and newly described type strains.</title>
        <authorList>
            <person name="Whitman W.B."/>
            <person name="Woyke T."/>
            <person name="Klenk H.P."/>
            <person name="Zhou Y."/>
            <person name="Lilburn T.G."/>
            <person name="Beck B.J."/>
            <person name="De Vos P."/>
            <person name="Vandamme P."/>
            <person name="Eisen J.A."/>
            <person name="Garrity G."/>
            <person name="Hugenholtz P."/>
            <person name="Kyrpides N.C."/>
        </authorList>
    </citation>
    <scope>NUCLEOTIDE SEQUENCE [LARGE SCALE GENOMIC DNA]</scope>
    <source>
        <strain evidence="3 4">CV2</strain>
    </source>
</reference>
<keyword evidence="1" id="KW-0472">Membrane</keyword>
<proteinExistence type="predicted"/>
<feature type="transmembrane region" description="Helical" evidence="1">
    <location>
        <begin position="224"/>
        <end position="241"/>
    </location>
</feature>
<feature type="domain" description="CAAX prenyl protease 2/Lysostaphin resistance protein A-like" evidence="2">
    <location>
        <begin position="168"/>
        <end position="259"/>
    </location>
</feature>
<accession>A0A4Q7LXI1</accession>
<evidence type="ECO:0000313" key="3">
    <source>
        <dbReference type="EMBL" id="RZS59514.1"/>
    </source>
</evidence>
<keyword evidence="3" id="KW-0378">Hydrolase</keyword>
<keyword evidence="1" id="KW-1133">Transmembrane helix</keyword>
<organism evidence="3 4">
    <name type="scientific">Microcella putealis</name>
    <dbReference type="NCBI Taxonomy" id="337005"/>
    <lineage>
        <taxon>Bacteria</taxon>
        <taxon>Bacillati</taxon>
        <taxon>Actinomycetota</taxon>
        <taxon>Actinomycetes</taxon>
        <taxon>Micrococcales</taxon>
        <taxon>Microbacteriaceae</taxon>
        <taxon>Microcella</taxon>
    </lineage>
</organism>